<proteinExistence type="predicted"/>
<keyword evidence="2" id="KW-0732">Signal</keyword>
<evidence type="ECO:0000256" key="1">
    <source>
        <dbReference type="SAM" id="MobiDB-lite"/>
    </source>
</evidence>
<feature type="region of interest" description="Disordered" evidence="1">
    <location>
        <begin position="24"/>
        <end position="46"/>
    </location>
</feature>
<dbReference type="PROSITE" id="PS51257">
    <property type="entry name" value="PROKAR_LIPOPROTEIN"/>
    <property type="match status" value="1"/>
</dbReference>
<gene>
    <name evidence="3" type="ORF">AKJ09_04486</name>
</gene>
<keyword evidence="4" id="KW-1185">Reference proteome</keyword>
<dbReference type="OrthoDB" id="53254at2"/>
<evidence type="ECO:0000313" key="4">
    <source>
        <dbReference type="Proteomes" id="UP000064967"/>
    </source>
</evidence>
<protein>
    <submittedName>
        <fullName evidence="3">Uncharacterized protein</fullName>
    </submittedName>
</protein>
<feature type="chain" id="PRO_5005466399" evidence="2">
    <location>
        <begin position="22"/>
        <end position="428"/>
    </location>
</feature>
<dbReference type="AlphaFoldDB" id="A0A0K1PWC9"/>
<dbReference type="RefSeq" id="WP_146648902.1">
    <property type="nucleotide sequence ID" value="NZ_CP012333.1"/>
</dbReference>
<feature type="compositionally biased region" description="Low complexity" evidence="1">
    <location>
        <begin position="34"/>
        <end position="46"/>
    </location>
</feature>
<dbReference type="Proteomes" id="UP000064967">
    <property type="component" value="Chromosome"/>
</dbReference>
<sequence>MRAWFIRGTVLAALGAAIACAASEDQDSSPPAPDGGNTTLGDGGAADAVTDASIDHATTPDAEILDAAPNMCSEAGWCLTKLPDTNLWVQDVQAFETTAFATGFNFTIGPKVVEWGKHDGQAASWKYIDDDTQQESPGDISSFWAPNENEVYYAYQLRSTVRTGSFGAYLYHGRRPVAPATNWTWTSTRFDCGTNDAAIVTGVGSDVYMLHCKKIHRLTGDPDADAGLDSHGGPASWTVEYTDDDTAALTFQGRVGTPGDAWFVGKRDTACSVIIRKTADGYQRIADGIASGTTCTPKPGVPAAPAFLQFVSPVAGEIVGTTGMQGKASAAKLTLESDGGLSVATSKPRADLREVIWTDTRDELWLVANYGYLLLQGKDVWSDAAAYNFSTLVINGVPNDCQFYKLSGTSKSNLWGVGANCAYHKTTP</sequence>
<evidence type="ECO:0000313" key="3">
    <source>
        <dbReference type="EMBL" id="AKU97822.1"/>
    </source>
</evidence>
<evidence type="ECO:0000256" key="2">
    <source>
        <dbReference type="SAM" id="SignalP"/>
    </source>
</evidence>
<reference evidence="3 4" key="1">
    <citation type="submission" date="2015-08" db="EMBL/GenBank/DDBJ databases">
        <authorList>
            <person name="Babu N.S."/>
            <person name="Beckwith C.J."/>
            <person name="Beseler K.G."/>
            <person name="Brison A."/>
            <person name="Carone J.V."/>
            <person name="Caskin T.P."/>
            <person name="Diamond M."/>
            <person name="Durham M.E."/>
            <person name="Foxe J.M."/>
            <person name="Go M."/>
            <person name="Henderson B.A."/>
            <person name="Jones I.B."/>
            <person name="McGettigan J.A."/>
            <person name="Micheletti S.J."/>
            <person name="Nasrallah M.E."/>
            <person name="Ortiz D."/>
            <person name="Piller C.R."/>
            <person name="Privatt S.R."/>
            <person name="Schneider S.L."/>
            <person name="Sharp S."/>
            <person name="Smith T.C."/>
            <person name="Stanton J.D."/>
            <person name="Ullery H.E."/>
            <person name="Wilson R.J."/>
            <person name="Serrano M.G."/>
            <person name="Buck G."/>
            <person name="Lee V."/>
            <person name="Wang Y."/>
            <person name="Carvalho R."/>
            <person name="Voegtly L."/>
            <person name="Shi R."/>
            <person name="Duckworth R."/>
            <person name="Johnson A."/>
            <person name="Loviza R."/>
            <person name="Walstead R."/>
            <person name="Shah Z."/>
            <person name="Kiflezghi M."/>
            <person name="Wade K."/>
            <person name="Ball S.L."/>
            <person name="Bradley K.W."/>
            <person name="Asai D.J."/>
            <person name="Bowman C.A."/>
            <person name="Russell D.A."/>
            <person name="Pope W.H."/>
            <person name="Jacobs-Sera D."/>
            <person name="Hendrix R.W."/>
            <person name="Hatfull G.F."/>
        </authorList>
    </citation>
    <scope>NUCLEOTIDE SEQUENCE [LARGE SCALE GENOMIC DNA]</scope>
    <source>
        <strain evidence="3 4">DSM 27648</strain>
    </source>
</reference>
<feature type="signal peptide" evidence="2">
    <location>
        <begin position="1"/>
        <end position="21"/>
    </location>
</feature>
<accession>A0A0K1PWC9</accession>
<name>A0A0K1PWC9_9BACT</name>
<dbReference type="KEGG" id="llu:AKJ09_04486"/>
<organism evidence="3 4">
    <name type="scientific">Labilithrix luteola</name>
    <dbReference type="NCBI Taxonomy" id="1391654"/>
    <lineage>
        <taxon>Bacteria</taxon>
        <taxon>Pseudomonadati</taxon>
        <taxon>Myxococcota</taxon>
        <taxon>Polyangia</taxon>
        <taxon>Polyangiales</taxon>
        <taxon>Labilitrichaceae</taxon>
        <taxon>Labilithrix</taxon>
    </lineage>
</organism>
<dbReference type="EMBL" id="CP012333">
    <property type="protein sequence ID" value="AKU97822.1"/>
    <property type="molecule type" value="Genomic_DNA"/>
</dbReference>
<dbReference type="STRING" id="1391654.AKJ09_04486"/>